<dbReference type="RefSeq" id="WP_085768291.1">
    <property type="nucleotide sequence ID" value="NZ_CP019345.1"/>
</dbReference>
<dbReference type="EMBL" id="CP019345">
    <property type="protein sequence ID" value="ARN79526.1"/>
    <property type="molecule type" value="Genomic_DNA"/>
</dbReference>
<name>A0A1W6MPS6_9FLAO</name>
<dbReference type="AlphaFoldDB" id="A0A1W6MPS6"/>
<protein>
    <submittedName>
        <fullName evidence="2">Uncharacterized protein</fullName>
    </submittedName>
</protein>
<feature type="transmembrane region" description="Helical" evidence="1">
    <location>
        <begin position="31"/>
        <end position="54"/>
    </location>
</feature>
<dbReference type="OrthoDB" id="769570at2"/>
<evidence type="ECO:0000313" key="2">
    <source>
        <dbReference type="EMBL" id="ARN79526.1"/>
    </source>
</evidence>
<keyword evidence="3" id="KW-1185">Reference proteome</keyword>
<organism evidence="2 3">
    <name type="scientific">Nonlabens spongiae</name>
    <dbReference type="NCBI Taxonomy" id="331648"/>
    <lineage>
        <taxon>Bacteria</taxon>
        <taxon>Pseudomonadati</taxon>
        <taxon>Bacteroidota</taxon>
        <taxon>Flavobacteriia</taxon>
        <taxon>Flavobacteriales</taxon>
        <taxon>Flavobacteriaceae</taxon>
        <taxon>Nonlabens</taxon>
    </lineage>
</organism>
<feature type="transmembrane region" description="Helical" evidence="1">
    <location>
        <begin position="6"/>
        <end position="24"/>
    </location>
</feature>
<keyword evidence="1" id="KW-1133">Transmembrane helix</keyword>
<gene>
    <name evidence="2" type="ORF">BST97_15655</name>
</gene>
<keyword evidence="1" id="KW-0812">Transmembrane</keyword>
<geneLocation type="plasmid" evidence="3">
    <name>unnamed1 sequence</name>
</geneLocation>
<keyword evidence="2" id="KW-0614">Plasmid</keyword>
<accession>A0A1W6MPS6</accession>
<proteinExistence type="predicted"/>
<evidence type="ECO:0000313" key="3">
    <source>
        <dbReference type="Proteomes" id="UP000193431"/>
    </source>
</evidence>
<reference evidence="2 3" key="1">
    <citation type="submission" date="2016-11" db="EMBL/GenBank/DDBJ databases">
        <title>Trade-off between light-utilization and light-protection in marine flavobacteria.</title>
        <authorList>
            <person name="Kumagai Y."/>
        </authorList>
    </citation>
    <scope>NUCLEOTIDE SEQUENCE [LARGE SCALE GENOMIC DNA]</scope>
    <source>
        <strain evidence="2 3">JCM 13191</strain>
        <plasmid evidence="3">Plasmid unnamed1 sequence</plasmid>
    </source>
</reference>
<dbReference type="Proteomes" id="UP000193431">
    <property type="component" value="Plasmid unnamed1"/>
</dbReference>
<sequence length="180" mass="21822">MAFLGFIFVLLPISIILFLLWVFTKKKIFGIGLLIMWGGLISLLLLSFILRPLWEKKILEKSDFYGEYIIDRNYFSGKQADWQYNHFRFEIKENDSIYFYVTDGEIINKTYKGKISTLTPYKSARLVIEMEKPTHHIFTTNPTIYREVWDFFMVFNSPRFHNMYFRKGEWKKLNRRIKRK</sequence>
<evidence type="ECO:0000256" key="1">
    <source>
        <dbReference type="SAM" id="Phobius"/>
    </source>
</evidence>
<keyword evidence="1" id="KW-0472">Membrane</keyword>